<accession>A0A6A7BGG0</accession>
<sequence>MASSPKVNASIGVLHNTQRSSRSFATRAWGFAQTGKQHKLLRVRREVKRFFHETTRSQGIPSNLSQRAGMCVSRDAWFEVSRHVRLRKNY</sequence>
<reference evidence="1" key="1">
    <citation type="submission" date="2020-01" db="EMBL/GenBank/DDBJ databases">
        <authorList>
            <consortium name="DOE Joint Genome Institute"/>
            <person name="Haridas S."/>
            <person name="Albert R."/>
            <person name="Binder M."/>
            <person name="Bloem J."/>
            <person name="Labutti K."/>
            <person name="Salamov A."/>
            <person name="Andreopoulos B."/>
            <person name="Baker S.E."/>
            <person name="Barry K."/>
            <person name="Bills G."/>
            <person name="Bluhm B.H."/>
            <person name="Cannon C."/>
            <person name="Castanera R."/>
            <person name="Culley D.E."/>
            <person name="Daum C."/>
            <person name="Ezra D."/>
            <person name="Gonzalez J.B."/>
            <person name="Henrissat B."/>
            <person name="Kuo A."/>
            <person name="Liang C."/>
            <person name="Lipzen A."/>
            <person name="Lutzoni F."/>
            <person name="Magnuson J."/>
            <person name="Mondo S."/>
            <person name="Nolan M."/>
            <person name="Ohm R."/>
            <person name="Pangilinan J."/>
            <person name="Park H.-J."/>
            <person name="Ramirez L."/>
            <person name="Alfaro M."/>
            <person name="Sun H."/>
            <person name="Tritt A."/>
            <person name="Yoshinaga Y."/>
            <person name="Zwiers L.-H."/>
            <person name="Turgeon B.G."/>
            <person name="Goodwin S.B."/>
            <person name="Spatafora J.W."/>
            <person name="Crous P.W."/>
            <person name="Grigoriev I.V."/>
        </authorList>
    </citation>
    <scope>NUCLEOTIDE SEQUENCE</scope>
    <source>
        <strain evidence="1">IPT5</strain>
    </source>
</reference>
<evidence type="ECO:0000313" key="1">
    <source>
        <dbReference type="EMBL" id="KAF2853787.1"/>
    </source>
</evidence>
<proteinExistence type="predicted"/>
<dbReference type="EMBL" id="MU006294">
    <property type="protein sequence ID" value="KAF2853787.1"/>
    <property type="molecule type" value="Genomic_DNA"/>
</dbReference>
<organism evidence="1 2">
    <name type="scientific">Plenodomus tracheiphilus IPT5</name>
    <dbReference type="NCBI Taxonomy" id="1408161"/>
    <lineage>
        <taxon>Eukaryota</taxon>
        <taxon>Fungi</taxon>
        <taxon>Dikarya</taxon>
        <taxon>Ascomycota</taxon>
        <taxon>Pezizomycotina</taxon>
        <taxon>Dothideomycetes</taxon>
        <taxon>Pleosporomycetidae</taxon>
        <taxon>Pleosporales</taxon>
        <taxon>Pleosporineae</taxon>
        <taxon>Leptosphaeriaceae</taxon>
        <taxon>Plenodomus</taxon>
    </lineage>
</organism>
<dbReference type="Proteomes" id="UP000799423">
    <property type="component" value="Unassembled WGS sequence"/>
</dbReference>
<dbReference type="AlphaFoldDB" id="A0A6A7BGG0"/>
<gene>
    <name evidence="1" type="ORF">T440DRAFT_465547</name>
</gene>
<keyword evidence="2" id="KW-1185">Reference proteome</keyword>
<name>A0A6A7BGG0_9PLEO</name>
<protein>
    <submittedName>
        <fullName evidence="1">Uncharacterized protein</fullName>
    </submittedName>
</protein>
<evidence type="ECO:0000313" key="2">
    <source>
        <dbReference type="Proteomes" id="UP000799423"/>
    </source>
</evidence>